<sequence length="352" mass="40251">MHKSNFVVQNMSANKIAPKSRVKSKHDFISEKVIPSIKIWNDNTNIDKTAHKSKVTFFETESNMSSRSNNTRITSTRSKGRKTARSSCRKYSQKIAKFKNIISGDENIDESLLEKMDYFYKPYEKKSDAGAPICIKFDQASPVKKTKVRNFSETSKENWKSISSKVLKSTTKDFKDLIKAVNGRFYFKIRKESDYLRQTKSKREAGLGLNLFRRAVLSRLTNVDRLKRNNAKGREDRLLNPRRSLLTPVLSPKKCKNLKIPAEIPCPLNKSMTPQNLFITSRPRSSYLSTSVISQRKGSKFKLPQNLQNSKAALSKIPTKQCKFRKLSNLKHNYTPSQKFKVAKLAIGALAN</sequence>
<protein>
    <submittedName>
        <fullName evidence="2">Uncharacterized protein</fullName>
    </submittedName>
</protein>
<comment type="caution">
    <text evidence="2">The sequence shown here is derived from an EMBL/GenBank/DDBJ whole genome shotgun (WGS) entry which is preliminary data.</text>
</comment>
<proteinExistence type="predicted"/>
<evidence type="ECO:0000256" key="1">
    <source>
        <dbReference type="SAM" id="MobiDB-lite"/>
    </source>
</evidence>
<evidence type="ECO:0000313" key="2">
    <source>
        <dbReference type="EMBL" id="CAI2373559.1"/>
    </source>
</evidence>
<dbReference type="Proteomes" id="UP001295684">
    <property type="component" value="Unassembled WGS sequence"/>
</dbReference>
<dbReference type="AlphaFoldDB" id="A0AAD1XIW0"/>
<feature type="compositionally biased region" description="Low complexity" evidence="1">
    <location>
        <begin position="62"/>
        <end position="77"/>
    </location>
</feature>
<reference evidence="2" key="1">
    <citation type="submission" date="2023-07" db="EMBL/GenBank/DDBJ databases">
        <authorList>
            <consortium name="AG Swart"/>
            <person name="Singh M."/>
            <person name="Singh A."/>
            <person name="Seah K."/>
            <person name="Emmerich C."/>
        </authorList>
    </citation>
    <scope>NUCLEOTIDE SEQUENCE</scope>
    <source>
        <strain evidence="2">DP1</strain>
    </source>
</reference>
<gene>
    <name evidence="2" type="ORF">ECRASSUSDP1_LOCUS14905</name>
</gene>
<name>A0AAD1XIW0_EUPCR</name>
<organism evidence="2 3">
    <name type="scientific">Euplotes crassus</name>
    <dbReference type="NCBI Taxonomy" id="5936"/>
    <lineage>
        <taxon>Eukaryota</taxon>
        <taxon>Sar</taxon>
        <taxon>Alveolata</taxon>
        <taxon>Ciliophora</taxon>
        <taxon>Intramacronucleata</taxon>
        <taxon>Spirotrichea</taxon>
        <taxon>Hypotrichia</taxon>
        <taxon>Euplotida</taxon>
        <taxon>Euplotidae</taxon>
        <taxon>Moneuplotes</taxon>
    </lineage>
</organism>
<accession>A0AAD1XIW0</accession>
<evidence type="ECO:0000313" key="3">
    <source>
        <dbReference type="Proteomes" id="UP001295684"/>
    </source>
</evidence>
<feature type="region of interest" description="Disordered" evidence="1">
    <location>
        <begin position="61"/>
        <end position="86"/>
    </location>
</feature>
<keyword evidence="3" id="KW-1185">Reference proteome</keyword>
<dbReference type="EMBL" id="CAMPGE010014911">
    <property type="protein sequence ID" value="CAI2373559.1"/>
    <property type="molecule type" value="Genomic_DNA"/>
</dbReference>